<dbReference type="GO" id="GO:0031526">
    <property type="term" value="C:brush border membrane"/>
    <property type="evidence" value="ECO:0007669"/>
    <property type="project" value="TreeGrafter"/>
</dbReference>
<dbReference type="Proteomes" id="UP000046395">
    <property type="component" value="Unassembled WGS sequence"/>
</dbReference>
<feature type="transmembrane region" description="Helical" evidence="6">
    <location>
        <begin position="14"/>
        <end position="36"/>
    </location>
</feature>
<keyword evidence="5 6" id="KW-0472">Membrane</keyword>
<accession>A0A5S6QTF6</accession>
<evidence type="ECO:0000313" key="9">
    <source>
        <dbReference type="WBParaSite" id="TMUE_2000010408.1"/>
    </source>
</evidence>
<keyword evidence="2" id="KW-0813">Transport</keyword>
<dbReference type="GO" id="GO:0022857">
    <property type="term" value="F:transmembrane transporter activity"/>
    <property type="evidence" value="ECO:0007669"/>
    <property type="project" value="InterPro"/>
</dbReference>
<comment type="subcellular location">
    <subcellularLocation>
        <location evidence="1">Membrane</location>
        <topology evidence="1">Multi-pass membrane protein</topology>
    </subcellularLocation>
</comment>
<sequence>MSTKCATGSILRHLLFILFLDIVAFSSILPLFPAIIDYYGSSSVQGDLYSLLERNLNRYARLIGIPKEEHLTSVAFGGMLSSLFCTLQFISTPWFGAMSDIHGRKRMLLLSVAGSSLSYALWLQASSFSVFFASRVIGGLSKATMPLAIATVSDIYPPETRGYGMAFIGIAFSTGFLVGPSIGAYIAYRIRQSSSDIWSITAPACFSLLVTVTQFCWIRWFLPETLPKSSRAKRGRALTPQVYECLNPKALFLFRALAKREGDKQLTKIRLIGLVYFLFLLAYSGLEFTMTFLTHQRFGFNSAQQGKMFLFIGLLMMFVQGGYVRKLKPERQKSAASMVSTCIPHFYAAIAFYSIASGIVVPCLTTELSSQVDANEKGTALGIFRGLGALSRAVGPIWASAVFWHMGSEYCYLMGAALTTIPLILLQRV</sequence>
<dbReference type="PROSITE" id="PS50850">
    <property type="entry name" value="MFS"/>
    <property type="match status" value="1"/>
</dbReference>
<feature type="domain" description="Major facilitator superfamily (MFS) profile" evidence="7">
    <location>
        <begin position="10"/>
        <end position="429"/>
    </location>
</feature>
<feature type="transmembrane region" description="Helical" evidence="6">
    <location>
        <begin position="107"/>
        <end position="125"/>
    </location>
</feature>
<evidence type="ECO:0000256" key="2">
    <source>
        <dbReference type="ARBA" id="ARBA00022448"/>
    </source>
</evidence>
<evidence type="ECO:0000256" key="4">
    <source>
        <dbReference type="ARBA" id="ARBA00022989"/>
    </source>
</evidence>
<dbReference type="PANTHER" id="PTHR23504">
    <property type="entry name" value="MAJOR FACILITATOR SUPERFAMILY DOMAIN-CONTAINING PROTEIN 10"/>
    <property type="match status" value="1"/>
</dbReference>
<name>A0A5S6QTF6_TRIMR</name>
<proteinExistence type="predicted"/>
<keyword evidence="3 6" id="KW-0812">Transmembrane</keyword>
<organism evidence="8 9">
    <name type="scientific">Trichuris muris</name>
    <name type="common">Mouse whipworm</name>
    <dbReference type="NCBI Taxonomy" id="70415"/>
    <lineage>
        <taxon>Eukaryota</taxon>
        <taxon>Metazoa</taxon>
        <taxon>Ecdysozoa</taxon>
        <taxon>Nematoda</taxon>
        <taxon>Enoplea</taxon>
        <taxon>Dorylaimia</taxon>
        <taxon>Trichinellida</taxon>
        <taxon>Trichuridae</taxon>
        <taxon>Trichuris</taxon>
    </lineage>
</organism>
<dbReference type="InterPro" id="IPR036259">
    <property type="entry name" value="MFS_trans_sf"/>
</dbReference>
<evidence type="ECO:0000313" key="8">
    <source>
        <dbReference type="Proteomes" id="UP000046395"/>
    </source>
</evidence>
<evidence type="ECO:0000256" key="1">
    <source>
        <dbReference type="ARBA" id="ARBA00004141"/>
    </source>
</evidence>
<feature type="transmembrane region" description="Helical" evidence="6">
    <location>
        <begin position="306"/>
        <end position="324"/>
    </location>
</feature>
<dbReference type="AlphaFoldDB" id="A0A5S6QTF6"/>
<keyword evidence="4 6" id="KW-1133">Transmembrane helix</keyword>
<dbReference type="SUPFAM" id="SSF103473">
    <property type="entry name" value="MFS general substrate transporter"/>
    <property type="match status" value="1"/>
</dbReference>
<feature type="transmembrane region" description="Helical" evidence="6">
    <location>
        <begin position="164"/>
        <end position="188"/>
    </location>
</feature>
<feature type="transmembrane region" description="Helical" evidence="6">
    <location>
        <begin position="410"/>
        <end position="427"/>
    </location>
</feature>
<dbReference type="Pfam" id="PF07690">
    <property type="entry name" value="MFS_1"/>
    <property type="match status" value="1"/>
</dbReference>
<dbReference type="Gene3D" id="1.20.1250.20">
    <property type="entry name" value="MFS general substrate transporter like domains"/>
    <property type="match status" value="1"/>
</dbReference>
<evidence type="ECO:0000259" key="7">
    <source>
        <dbReference type="PROSITE" id="PS50850"/>
    </source>
</evidence>
<dbReference type="WBParaSite" id="TMUE_2000010408.1">
    <property type="protein sequence ID" value="TMUE_2000010408.1"/>
    <property type="gene ID" value="WBGene00300985"/>
</dbReference>
<feature type="transmembrane region" description="Helical" evidence="6">
    <location>
        <begin position="336"/>
        <end position="361"/>
    </location>
</feature>
<evidence type="ECO:0000256" key="5">
    <source>
        <dbReference type="ARBA" id="ARBA00023136"/>
    </source>
</evidence>
<feature type="transmembrane region" description="Helical" evidence="6">
    <location>
        <begin position="74"/>
        <end position="95"/>
    </location>
</feature>
<dbReference type="InterPro" id="IPR011701">
    <property type="entry name" value="MFS"/>
</dbReference>
<protein>
    <submittedName>
        <fullName evidence="9">MFS domain-containing protein</fullName>
    </submittedName>
</protein>
<dbReference type="InterPro" id="IPR020846">
    <property type="entry name" value="MFS_dom"/>
</dbReference>
<dbReference type="STRING" id="70415.A0A5S6QTF6"/>
<evidence type="ECO:0000256" key="6">
    <source>
        <dbReference type="SAM" id="Phobius"/>
    </source>
</evidence>
<feature type="transmembrane region" description="Helical" evidence="6">
    <location>
        <begin position="269"/>
        <end position="286"/>
    </location>
</feature>
<keyword evidence="8" id="KW-1185">Reference proteome</keyword>
<dbReference type="PANTHER" id="PTHR23504:SF31">
    <property type="entry name" value="MAJOR FACILITATOR SUPERFAMILY DOMAIN-CONTAINING PROTEIN 10"/>
    <property type="match status" value="1"/>
</dbReference>
<evidence type="ECO:0000256" key="3">
    <source>
        <dbReference type="ARBA" id="ARBA00022692"/>
    </source>
</evidence>
<reference evidence="9" key="1">
    <citation type="submission" date="2019-12" db="UniProtKB">
        <authorList>
            <consortium name="WormBaseParasite"/>
        </authorList>
    </citation>
    <scope>IDENTIFICATION</scope>
</reference>